<dbReference type="Proteomes" id="UP000829291">
    <property type="component" value="Chromosome 2"/>
</dbReference>
<sequence length="438" mass="49845">MADDSDIDSWYLMKDEIVHPPCKNLRSKFNDPEHNGARISNGYSAASHRSQNAEQKSSPSSTEVRFINPAIYAESLTPSNGFAENVRTSRTSTDEEATVVVEVRYGDSNGLADGLSTLSVNEDSPSIGEGDAPSDQVDLGAADTYRCSSQSDTSRTSTLTLTNNSKSVTRLVRRCVIDGSSKIYDDGDTAADQEDVHRFSTNCRRIVQLSSSSVSSSTFSDSRTSGPVLARRIAHQEWVRKKQRAALQKSEAERRAELRRRQEEERAERERVERERKERENFLRWQERKKKEEADRKLAVEQELEFQRRLKAVEDRAAIAKIIHLQQWARKKEAAQKAQQKEQELKQKAIEEERKKRLAESSEAFEKWRESAKSRPRPATQGLLPHQRAKPSYVNPKPWQQIVDAEEPESQDDLLSKKPAMQGKSKDNIVRRSIVSHH</sequence>
<keyword evidence="3" id="KW-1185">Reference proteome</keyword>
<name>A0ABM3FJS6_NEOLC</name>
<dbReference type="PANTHER" id="PTHR23247:SF2">
    <property type="entry name" value="COILED-COIL DOMAIN-CONTAINING PROTEIN 34"/>
    <property type="match status" value="1"/>
</dbReference>
<organism evidence="3 4">
    <name type="scientific">Neodiprion lecontei</name>
    <name type="common">Redheaded pine sawfly</name>
    <dbReference type="NCBI Taxonomy" id="441921"/>
    <lineage>
        <taxon>Eukaryota</taxon>
        <taxon>Metazoa</taxon>
        <taxon>Ecdysozoa</taxon>
        <taxon>Arthropoda</taxon>
        <taxon>Hexapoda</taxon>
        <taxon>Insecta</taxon>
        <taxon>Pterygota</taxon>
        <taxon>Neoptera</taxon>
        <taxon>Endopterygota</taxon>
        <taxon>Hymenoptera</taxon>
        <taxon>Tenthredinoidea</taxon>
        <taxon>Diprionidae</taxon>
        <taxon>Diprioninae</taxon>
        <taxon>Neodiprion</taxon>
    </lineage>
</organism>
<feature type="compositionally biased region" description="Polar residues" evidence="1">
    <location>
        <begin position="41"/>
        <end position="63"/>
    </location>
</feature>
<dbReference type="RefSeq" id="XP_046588281.1">
    <property type="nucleotide sequence ID" value="XM_046732325.1"/>
</dbReference>
<feature type="compositionally biased region" description="Basic and acidic residues" evidence="1">
    <location>
        <begin position="354"/>
        <end position="373"/>
    </location>
</feature>
<reference evidence="4" key="1">
    <citation type="submission" date="2025-08" db="UniProtKB">
        <authorList>
            <consortium name="RefSeq"/>
        </authorList>
    </citation>
    <scope>IDENTIFICATION</scope>
    <source>
        <tissue evidence="4">Thorax and Abdomen</tissue>
    </source>
</reference>
<evidence type="ECO:0000256" key="1">
    <source>
        <dbReference type="SAM" id="MobiDB-lite"/>
    </source>
</evidence>
<accession>A0ABM3FJS6</accession>
<feature type="compositionally biased region" description="Basic and acidic residues" evidence="1">
    <location>
        <begin position="250"/>
        <end position="273"/>
    </location>
</feature>
<evidence type="ECO:0000259" key="2">
    <source>
        <dbReference type="Pfam" id="PF13904"/>
    </source>
</evidence>
<feature type="domain" description="Coiled-coil" evidence="2">
    <location>
        <begin position="234"/>
        <end position="399"/>
    </location>
</feature>
<dbReference type="Pfam" id="PF13904">
    <property type="entry name" value="CCDC34"/>
    <property type="match status" value="1"/>
</dbReference>
<dbReference type="InterPro" id="IPR045323">
    <property type="entry name" value="CCDC34"/>
</dbReference>
<dbReference type="GeneID" id="107216481"/>
<feature type="region of interest" description="Disordered" evidence="1">
    <location>
        <begin position="249"/>
        <end position="273"/>
    </location>
</feature>
<feature type="region of interest" description="Disordered" evidence="1">
    <location>
        <begin position="354"/>
        <end position="438"/>
    </location>
</feature>
<evidence type="ECO:0000313" key="3">
    <source>
        <dbReference type="Proteomes" id="UP000829291"/>
    </source>
</evidence>
<dbReference type="InterPro" id="IPR025259">
    <property type="entry name" value="CCDC34/181"/>
</dbReference>
<protein>
    <submittedName>
        <fullName evidence="4">Vicilin-like seed storage protein At2g18540</fullName>
    </submittedName>
</protein>
<proteinExistence type="predicted"/>
<gene>
    <name evidence="4" type="primary">LOC107216481</name>
</gene>
<dbReference type="PANTHER" id="PTHR23247">
    <property type="entry name" value="NY-REN-41 ANTIGEN L15 -RELATED"/>
    <property type="match status" value="1"/>
</dbReference>
<feature type="region of interest" description="Disordered" evidence="1">
    <location>
        <begin position="23"/>
        <end position="63"/>
    </location>
</feature>
<evidence type="ECO:0000313" key="4">
    <source>
        <dbReference type="RefSeq" id="XP_046588281.1"/>
    </source>
</evidence>